<keyword evidence="1" id="KW-0732">Signal</keyword>
<dbReference type="CDD" id="cd04486">
    <property type="entry name" value="YhcR_OBF_like"/>
    <property type="match status" value="1"/>
</dbReference>
<keyword evidence="4" id="KW-1185">Reference proteome</keyword>
<proteinExistence type="predicted"/>
<name>A0AA39L646_SARSR</name>
<dbReference type="PANTHER" id="PTHR42834">
    <property type="entry name" value="ENDONUCLEASE/EXONUCLEASE/PHOSPHATASE FAMILY PROTEIN (AFU_ORTHOLOGUE AFUA_3G09210)"/>
    <property type="match status" value="1"/>
</dbReference>
<feature type="chain" id="PRO_5041430413" description="Endonuclease/exonuclease/phosphatase domain-containing protein" evidence="1">
    <location>
        <begin position="18"/>
        <end position="616"/>
    </location>
</feature>
<gene>
    <name evidence="3" type="ORF">NLU13_7846</name>
</gene>
<dbReference type="PANTHER" id="PTHR42834:SF1">
    <property type="entry name" value="ENDONUCLEASE_EXONUCLEASE_PHOSPHATASE FAMILY PROTEIN (AFU_ORTHOLOGUE AFUA_3G09210)"/>
    <property type="match status" value="1"/>
</dbReference>
<evidence type="ECO:0000256" key="1">
    <source>
        <dbReference type="SAM" id="SignalP"/>
    </source>
</evidence>
<evidence type="ECO:0000313" key="4">
    <source>
        <dbReference type="Proteomes" id="UP001175261"/>
    </source>
</evidence>
<sequence>MLRSVLSLAAVAGLASAVTIAEINGNKYLSPLNGTKVEGVKGLVTAKNGQGVFLRSTEPDDDERTSESVFLFNSAVRGQVKVGDIVTLDARVEEYRSNVLHAYLTELTNPSNVKVVSSGNKVTPLILGEDTASPPTELFSSLDEGGIFGVPNDVTRISAQNPTLQPDKYGMDFWESLVGELVTIKDVVQVSRPNTYGDVWVRAGSLKATGVNAHGGITMLDGDANPETITIGTPCDGTKNPSDTKMGDELGDVTGIVFNAFGFYRILPLTAVSPVKNATTDYPPVSFNSTGDCRGITIGSYNAENLNPNSAHLPGVVDQIIEMLRTPDVIFLQEVQDASGDANDGVVSGNATLFALSEQIEQKSGVVYDWAEVEPVNNQDGGAPGGNIRQAYLYRPDVVELYNPNQGGPNDKTEVVTDAENPKWPTLSFNPGRIEPAAEAWANSRKPLVAQWKPVKGTGKTFFTVNVHFGSKGGSSSVHGDPRPPINNGVLKRDEQARITADFIASILEVDPKARIITAGDFNEFTQVQPIQTFMSRGSMLDLDEVAGVAPEERYTYLFDMNSQQLDHLFVSEGAAGPKKGATLLEHLHLNTWQNFDGQVSDHDPSVARLNLCGCA</sequence>
<dbReference type="Pfam" id="PF03372">
    <property type="entry name" value="Exo_endo_phos"/>
    <property type="match status" value="1"/>
</dbReference>
<dbReference type="Gene3D" id="3.60.10.10">
    <property type="entry name" value="Endonuclease/exonuclease/phosphatase"/>
    <property type="match status" value="1"/>
</dbReference>
<dbReference type="Proteomes" id="UP001175261">
    <property type="component" value="Unassembled WGS sequence"/>
</dbReference>
<dbReference type="InterPro" id="IPR036691">
    <property type="entry name" value="Endo/exonu/phosph_ase_sf"/>
</dbReference>
<organism evidence="3 4">
    <name type="scientific">Sarocladium strictum</name>
    <name type="common">Black bundle disease fungus</name>
    <name type="synonym">Acremonium strictum</name>
    <dbReference type="NCBI Taxonomy" id="5046"/>
    <lineage>
        <taxon>Eukaryota</taxon>
        <taxon>Fungi</taxon>
        <taxon>Dikarya</taxon>
        <taxon>Ascomycota</taxon>
        <taxon>Pezizomycotina</taxon>
        <taxon>Sordariomycetes</taxon>
        <taxon>Hypocreomycetidae</taxon>
        <taxon>Hypocreales</taxon>
        <taxon>Sarocladiaceae</taxon>
        <taxon>Sarocladium</taxon>
    </lineage>
</organism>
<feature type="signal peptide" evidence="1">
    <location>
        <begin position="1"/>
        <end position="17"/>
    </location>
</feature>
<evidence type="ECO:0000259" key="2">
    <source>
        <dbReference type="Pfam" id="PF03372"/>
    </source>
</evidence>
<evidence type="ECO:0000313" key="3">
    <source>
        <dbReference type="EMBL" id="KAK0385370.1"/>
    </source>
</evidence>
<dbReference type="InterPro" id="IPR005135">
    <property type="entry name" value="Endo/exonuclease/phosphatase"/>
</dbReference>
<dbReference type="SUPFAM" id="SSF56219">
    <property type="entry name" value="DNase I-like"/>
    <property type="match status" value="1"/>
</dbReference>
<dbReference type="GO" id="GO:0003824">
    <property type="term" value="F:catalytic activity"/>
    <property type="evidence" value="ECO:0007669"/>
    <property type="project" value="InterPro"/>
</dbReference>
<accession>A0AA39L646</accession>
<reference evidence="3" key="1">
    <citation type="submission" date="2022-10" db="EMBL/GenBank/DDBJ databases">
        <title>Determination and structural analysis of whole genome sequence of Sarocladium strictum F4-1.</title>
        <authorList>
            <person name="Hu L."/>
            <person name="Jiang Y."/>
        </authorList>
    </citation>
    <scope>NUCLEOTIDE SEQUENCE</scope>
    <source>
        <strain evidence="3">F4-1</strain>
    </source>
</reference>
<dbReference type="AlphaFoldDB" id="A0AA39L646"/>
<comment type="caution">
    <text evidence="3">The sequence shown here is derived from an EMBL/GenBank/DDBJ whole genome shotgun (WGS) entry which is preliminary data.</text>
</comment>
<feature type="domain" description="Endonuclease/exonuclease/phosphatase" evidence="2">
    <location>
        <begin position="299"/>
        <end position="603"/>
    </location>
</feature>
<protein>
    <recommendedName>
        <fullName evidence="2">Endonuclease/exonuclease/phosphatase domain-containing protein</fullName>
    </recommendedName>
</protein>
<dbReference type="EMBL" id="JAPDFR010000007">
    <property type="protein sequence ID" value="KAK0385370.1"/>
    <property type="molecule type" value="Genomic_DNA"/>
</dbReference>